<keyword evidence="2" id="KW-1185">Reference proteome</keyword>
<dbReference type="EMBL" id="FYEK01000054">
    <property type="protein sequence ID" value="SNB71861.1"/>
    <property type="molecule type" value="Genomic_DNA"/>
</dbReference>
<gene>
    <name evidence="1" type="ORF">SAMN02746019_00015180</name>
</gene>
<keyword evidence="1" id="KW-0808">Transferase</keyword>
<name>A0A212RHX1_9CHLR</name>
<dbReference type="AlphaFoldDB" id="A0A212RHX1"/>
<dbReference type="Gene3D" id="3.40.50.150">
    <property type="entry name" value="Vaccinia Virus protein VP39"/>
    <property type="match status" value="1"/>
</dbReference>
<dbReference type="GO" id="GO:0032259">
    <property type="term" value="P:methylation"/>
    <property type="evidence" value="ECO:0007669"/>
    <property type="project" value="UniProtKB-KW"/>
</dbReference>
<organism evidence="1 2">
    <name type="scientific">Thermoflexus hugenholtzii JAD2</name>
    <dbReference type="NCBI Taxonomy" id="877466"/>
    <lineage>
        <taxon>Bacteria</taxon>
        <taxon>Bacillati</taxon>
        <taxon>Chloroflexota</taxon>
        <taxon>Thermoflexia</taxon>
        <taxon>Thermoflexales</taxon>
        <taxon>Thermoflexaceae</taxon>
        <taxon>Thermoflexus</taxon>
    </lineage>
</organism>
<accession>A0A212RHX1</accession>
<evidence type="ECO:0000313" key="2">
    <source>
        <dbReference type="Proteomes" id="UP000197025"/>
    </source>
</evidence>
<dbReference type="InterPro" id="IPR029063">
    <property type="entry name" value="SAM-dependent_MTases_sf"/>
</dbReference>
<evidence type="ECO:0000313" key="1">
    <source>
        <dbReference type="EMBL" id="SNB71861.1"/>
    </source>
</evidence>
<dbReference type="Pfam" id="PF13489">
    <property type="entry name" value="Methyltransf_23"/>
    <property type="match status" value="1"/>
</dbReference>
<dbReference type="Proteomes" id="UP000197025">
    <property type="component" value="Unassembled WGS sequence"/>
</dbReference>
<dbReference type="InParanoid" id="A0A212RHX1"/>
<dbReference type="SUPFAM" id="SSF53335">
    <property type="entry name" value="S-adenosyl-L-methionine-dependent methyltransferases"/>
    <property type="match status" value="1"/>
</dbReference>
<sequence>MPSSPEAWYDAWYFRHCCGRPYERSPEWLEFFGRIADRIVADIGPRTVMDVGCAMGFLVKALRDRGVEAFGIDISEYALQHVCEDIRPYVWKASILEPLPGRYDLIVCIEVLEHLPPAEVEKAIDHLCQAADDILFSSTPYDFG</sequence>
<reference evidence="2" key="1">
    <citation type="submission" date="2017-06" db="EMBL/GenBank/DDBJ databases">
        <authorList>
            <person name="Varghese N."/>
            <person name="Submissions S."/>
        </authorList>
    </citation>
    <scope>NUCLEOTIDE SEQUENCE [LARGE SCALE GENOMIC DNA]</scope>
    <source>
        <strain evidence="2">JAD2</strain>
    </source>
</reference>
<dbReference type="CDD" id="cd02440">
    <property type="entry name" value="AdoMet_MTases"/>
    <property type="match status" value="1"/>
</dbReference>
<protein>
    <submittedName>
        <fullName evidence="1">2-polyprenyl-3-methyl-5-hydroxy-6-metoxy-1,4-benzoquinol methylase</fullName>
    </submittedName>
</protein>
<keyword evidence="1" id="KW-0489">Methyltransferase</keyword>
<proteinExistence type="predicted"/>
<dbReference type="GO" id="GO:0008168">
    <property type="term" value="F:methyltransferase activity"/>
    <property type="evidence" value="ECO:0007669"/>
    <property type="project" value="UniProtKB-KW"/>
</dbReference>
<dbReference type="RefSeq" id="WP_200808201.1">
    <property type="nucleotide sequence ID" value="NZ_FYEK01000054.1"/>
</dbReference>